<dbReference type="AlphaFoldDB" id="A0A9K3LL23"/>
<organism evidence="2 3">
    <name type="scientific">Nitzschia inconspicua</name>
    <dbReference type="NCBI Taxonomy" id="303405"/>
    <lineage>
        <taxon>Eukaryota</taxon>
        <taxon>Sar</taxon>
        <taxon>Stramenopiles</taxon>
        <taxon>Ochrophyta</taxon>
        <taxon>Bacillariophyta</taxon>
        <taxon>Bacillariophyceae</taxon>
        <taxon>Bacillariophycidae</taxon>
        <taxon>Bacillariales</taxon>
        <taxon>Bacillariaceae</taxon>
        <taxon>Nitzschia</taxon>
    </lineage>
</organism>
<sequence length="97" mass="10718">MQSADHGEDGSDDDSSEDGFQDNETRKGDCLNDYNVDGFPIPVQNAGDLGTVVDDGNENESGNEDQAKVDCFGKVYRHSSPTSWIAKVFLHRYRDSE</sequence>
<gene>
    <name evidence="2" type="ORF">IV203_037209</name>
</gene>
<feature type="region of interest" description="Disordered" evidence="1">
    <location>
        <begin position="1"/>
        <end position="65"/>
    </location>
</feature>
<keyword evidence="3" id="KW-1185">Reference proteome</keyword>
<reference evidence="2" key="1">
    <citation type="journal article" date="2021" name="Sci. Rep.">
        <title>Diploid genomic architecture of Nitzschia inconspicua, an elite biomass production diatom.</title>
        <authorList>
            <person name="Oliver A."/>
            <person name="Podell S."/>
            <person name="Pinowska A."/>
            <person name="Traller J.C."/>
            <person name="Smith S.R."/>
            <person name="McClure R."/>
            <person name="Beliaev A."/>
            <person name="Bohutskyi P."/>
            <person name="Hill E.A."/>
            <person name="Rabines A."/>
            <person name="Zheng H."/>
            <person name="Allen L.Z."/>
            <person name="Kuo A."/>
            <person name="Grigoriev I.V."/>
            <person name="Allen A.E."/>
            <person name="Hazlebeck D."/>
            <person name="Allen E.E."/>
        </authorList>
    </citation>
    <scope>NUCLEOTIDE SEQUENCE</scope>
    <source>
        <strain evidence="2">Hildebrandi</strain>
    </source>
</reference>
<dbReference type="Proteomes" id="UP000693970">
    <property type="component" value="Unassembled WGS sequence"/>
</dbReference>
<accession>A0A9K3LL23</accession>
<proteinExistence type="predicted"/>
<protein>
    <submittedName>
        <fullName evidence="2">Uncharacterized protein</fullName>
    </submittedName>
</protein>
<dbReference type="EMBL" id="JAGRRH010000009">
    <property type="protein sequence ID" value="KAG7364007.1"/>
    <property type="molecule type" value="Genomic_DNA"/>
</dbReference>
<feature type="compositionally biased region" description="Acidic residues" evidence="1">
    <location>
        <begin position="10"/>
        <end position="21"/>
    </location>
</feature>
<evidence type="ECO:0000313" key="3">
    <source>
        <dbReference type="Proteomes" id="UP000693970"/>
    </source>
</evidence>
<reference evidence="2" key="2">
    <citation type="submission" date="2021-04" db="EMBL/GenBank/DDBJ databases">
        <authorList>
            <person name="Podell S."/>
        </authorList>
    </citation>
    <scope>NUCLEOTIDE SEQUENCE</scope>
    <source>
        <strain evidence="2">Hildebrandi</strain>
    </source>
</reference>
<comment type="caution">
    <text evidence="2">The sequence shown here is derived from an EMBL/GenBank/DDBJ whole genome shotgun (WGS) entry which is preliminary data.</text>
</comment>
<name>A0A9K3LL23_9STRA</name>
<evidence type="ECO:0000256" key="1">
    <source>
        <dbReference type="SAM" id="MobiDB-lite"/>
    </source>
</evidence>
<evidence type="ECO:0000313" key="2">
    <source>
        <dbReference type="EMBL" id="KAG7364007.1"/>
    </source>
</evidence>